<dbReference type="InterPro" id="IPR004344">
    <property type="entry name" value="TTL/TTLL_fam"/>
</dbReference>
<dbReference type="GO" id="GO:0036064">
    <property type="term" value="C:ciliary basal body"/>
    <property type="evidence" value="ECO:0007669"/>
    <property type="project" value="TreeGrafter"/>
</dbReference>
<keyword evidence="8" id="KW-1185">Reference proteome</keyword>
<dbReference type="PANTHER" id="PTHR12241:SF145">
    <property type="entry name" value="TUBULIN POLYGLUTAMYLASE TTLL5"/>
    <property type="match status" value="1"/>
</dbReference>
<organism evidence="7 8">
    <name type="scientific">Euplotes crassus</name>
    <dbReference type="NCBI Taxonomy" id="5936"/>
    <lineage>
        <taxon>Eukaryota</taxon>
        <taxon>Sar</taxon>
        <taxon>Alveolata</taxon>
        <taxon>Ciliophora</taxon>
        <taxon>Intramacronucleata</taxon>
        <taxon>Spirotrichea</taxon>
        <taxon>Hypotrichia</taxon>
        <taxon>Euplotida</taxon>
        <taxon>Euplotidae</taxon>
        <taxon>Moneuplotes</taxon>
    </lineage>
</organism>
<dbReference type="GO" id="GO:0000226">
    <property type="term" value="P:microtubule cytoskeleton organization"/>
    <property type="evidence" value="ECO:0007669"/>
    <property type="project" value="TreeGrafter"/>
</dbReference>
<name>A0AAD1URT7_EUPCR</name>
<comment type="caution">
    <text evidence="7">The sequence shown here is derived from an EMBL/GenBank/DDBJ whole genome shotgun (WGS) entry which is preliminary data.</text>
</comment>
<dbReference type="AlphaFoldDB" id="A0AAD1URT7"/>
<comment type="catalytic activity">
    <reaction evidence="5">
        <text>L-glutamyl-[protein] + L-glutamate + ATP = gamma-L-glutamyl-L-glutamyl-[protein] + ADP + phosphate + H(+)</text>
        <dbReference type="Rhea" id="RHEA:60144"/>
        <dbReference type="Rhea" id="RHEA-COMP:10208"/>
        <dbReference type="Rhea" id="RHEA-COMP:15517"/>
        <dbReference type="ChEBI" id="CHEBI:15378"/>
        <dbReference type="ChEBI" id="CHEBI:29973"/>
        <dbReference type="ChEBI" id="CHEBI:29985"/>
        <dbReference type="ChEBI" id="CHEBI:30616"/>
        <dbReference type="ChEBI" id="CHEBI:43474"/>
        <dbReference type="ChEBI" id="CHEBI:143622"/>
        <dbReference type="ChEBI" id="CHEBI:456216"/>
    </reaction>
    <physiologicalReaction direction="left-to-right" evidence="5">
        <dbReference type="Rhea" id="RHEA:60145"/>
    </physiologicalReaction>
</comment>
<protein>
    <recommendedName>
        <fullName evidence="4">Tubulin--tyrosine ligase-like protein 5</fullName>
    </recommendedName>
</protein>
<evidence type="ECO:0000256" key="3">
    <source>
        <dbReference type="ARBA" id="ARBA00022840"/>
    </source>
</evidence>
<evidence type="ECO:0000256" key="1">
    <source>
        <dbReference type="ARBA" id="ARBA00022598"/>
    </source>
</evidence>
<dbReference type="Gene3D" id="3.30.470.20">
    <property type="entry name" value="ATP-grasp fold, B domain"/>
    <property type="match status" value="1"/>
</dbReference>
<evidence type="ECO:0000313" key="7">
    <source>
        <dbReference type="EMBL" id="CAI2370039.1"/>
    </source>
</evidence>
<dbReference type="GO" id="GO:0005524">
    <property type="term" value="F:ATP binding"/>
    <property type="evidence" value="ECO:0007669"/>
    <property type="project" value="UniProtKB-KW"/>
</dbReference>
<feature type="region of interest" description="Disordered" evidence="6">
    <location>
        <begin position="974"/>
        <end position="999"/>
    </location>
</feature>
<reference evidence="7" key="1">
    <citation type="submission" date="2023-07" db="EMBL/GenBank/DDBJ databases">
        <authorList>
            <consortium name="AG Swart"/>
            <person name="Singh M."/>
            <person name="Singh A."/>
            <person name="Seah K."/>
            <person name="Emmerich C."/>
        </authorList>
    </citation>
    <scope>NUCLEOTIDE SEQUENCE</scope>
    <source>
        <strain evidence="7">DP1</strain>
    </source>
</reference>
<sequence length="1065" mass="123993">MLVIIIIVDDYKQKINYNPENSKEIRSLNGRERIEASKFYTKPRIPKLSSSMQSIREIQREERKNFVGFISAKHCGRPRASAYDIPEEEIDSNYRSHAISDLIKKIDVITECHKSSFKFKVSKVSSNGEFEVDKEYVRFDLISDCDYKNYTKVKTEKPDASEVGNNALKYKMLNCDSKMVRRMLEFNDFTEIDGHDWNLLWMNSSTAKKIWSKLNPYQKINHFPSSYQITRKDNLSRNIKRMQEEYSYEEFNIIPETYILPDEATTLLSKFNEGTLQSHRLNYWIVKPVASSRGRGIYITSSLSEIDLDKKLVVSKYIPNPFLINSHKFDLRIYVIITSFDPLRIYMFKEGLARFAAEKYNSSNIKNRCSHLTNYSINKKHKDFVQNESEKRDDYGCKWSLSALCKTLEMAGIDLDLLWSRIYDALIKIILSAEGKIYEQVKSCCTHSTNCFEILGFDVLIDSNLKPWILEVNLSPSLSSDSPLDWKIKNSLLASTFNLIGLNRFNRKKDKVDFTTSIRDLYSRGRTYASTKIQVCNMNFFNSMPTSKLSSEVKKYLDIDGSLKDYQTFLKNYLKMKNKDIVKQTLEEVNRSGEFIRLYPSKNSDKYNKYFSAKRSQNIFIYKILYTEDVLPLEAETYHEDLPLTPEKKECIAKTNLESKASPKIKINRHMLSSKNLKAKRISDQFSAHECPSLINSQGNPIEDYTRPKTSKLIGTKSVYQPEISDLKSAKPKKSTSRIISGDDLLIEYSSRVVKVLRLINEEDLELAHKNVVERFIKHKAWVTTDLAQTTPNSLYWQRLETRILEMKDRRKRLAKNIAKSEGLLDKFEVNYDKIILKKEAIMKKYNTFQLESKVGKYTKNIARDLAEIFLQFGSKSGILKALENKRFNYMKVKLPKKYARSNLNSSPCTANIRPTVKCFTKVKHKSTQKEGPDRFSTAVTMNNPFHQHGIANFSSSNISNIINTDQVKKVKKPKMIRKKQVSTSKPSQRRHFPQRSYYRNPNKFGNQYIYFKQNKEKCRLLTDLDLERTPLKANIADNHHMSVNSYKKKRITISEKVQTRSTHA</sequence>
<gene>
    <name evidence="7" type="ORF">ECRASSUSDP1_LOCUS11347</name>
</gene>
<dbReference type="Proteomes" id="UP001295684">
    <property type="component" value="Unassembled WGS sequence"/>
</dbReference>
<dbReference type="EMBL" id="CAMPGE010011200">
    <property type="protein sequence ID" value="CAI2370039.1"/>
    <property type="molecule type" value="Genomic_DNA"/>
</dbReference>
<dbReference type="GO" id="GO:0015631">
    <property type="term" value="F:tubulin binding"/>
    <property type="evidence" value="ECO:0007669"/>
    <property type="project" value="TreeGrafter"/>
</dbReference>
<proteinExistence type="predicted"/>
<evidence type="ECO:0000256" key="6">
    <source>
        <dbReference type="SAM" id="MobiDB-lite"/>
    </source>
</evidence>
<accession>A0AAD1URT7</accession>
<keyword evidence="1" id="KW-0436">Ligase</keyword>
<evidence type="ECO:0000256" key="2">
    <source>
        <dbReference type="ARBA" id="ARBA00022741"/>
    </source>
</evidence>
<evidence type="ECO:0000313" key="8">
    <source>
        <dbReference type="Proteomes" id="UP001295684"/>
    </source>
</evidence>
<evidence type="ECO:0000256" key="4">
    <source>
        <dbReference type="ARBA" id="ARBA00041448"/>
    </source>
</evidence>
<dbReference type="GO" id="GO:0070740">
    <property type="term" value="F:tubulin-glutamic acid ligase activity"/>
    <property type="evidence" value="ECO:0007669"/>
    <property type="project" value="TreeGrafter"/>
</dbReference>
<keyword evidence="2" id="KW-0547">Nucleotide-binding</keyword>
<evidence type="ECO:0000256" key="5">
    <source>
        <dbReference type="ARBA" id="ARBA00049274"/>
    </source>
</evidence>
<dbReference type="Pfam" id="PF03133">
    <property type="entry name" value="TTL"/>
    <property type="match status" value="1"/>
</dbReference>
<keyword evidence="3" id="KW-0067">ATP-binding</keyword>
<dbReference type="PANTHER" id="PTHR12241">
    <property type="entry name" value="TUBULIN POLYGLUTAMYLASE"/>
    <property type="match status" value="1"/>
</dbReference>
<dbReference type="PROSITE" id="PS51221">
    <property type="entry name" value="TTL"/>
    <property type="match status" value="1"/>
</dbReference>
<dbReference type="SUPFAM" id="SSF56059">
    <property type="entry name" value="Glutathione synthetase ATP-binding domain-like"/>
    <property type="match status" value="1"/>
</dbReference>